<gene>
    <name evidence="3" type="ORF">GCM10023220_69950</name>
</gene>
<accession>A0ABP9D3T7</accession>
<dbReference type="RefSeq" id="WP_345624742.1">
    <property type="nucleotide sequence ID" value="NZ_BAABIG010000097.1"/>
</dbReference>
<dbReference type="PANTHER" id="PTHR35399">
    <property type="entry name" value="SLR8030 PROTEIN"/>
    <property type="match status" value="1"/>
</dbReference>
<evidence type="ECO:0000256" key="2">
    <source>
        <dbReference type="SAM" id="SignalP"/>
    </source>
</evidence>
<dbReference type="SUPFAM" id="SSF63829">
    <property type="entry name" value="Calcium-dependent phosphotriesterase"/>
    <property type="match status" value="1"/>
</dbReference>
<sequence>MSLSRRDFAKRSALTGAGVALTGSVGALATAPNALAATDTESVGQDEGHTAGRGHEHGGAGYGPLLPDPEGLLALPAGFRYRVLTYSGRTKLESGEYTPSHHDGTATFDGPRGTTLLVNNHELAGPRTRWPHPVPLTEGLVYDPAAAGGCTVVEVRPGGQVAEWVGIAGTATNCAGGSTPWNTWLTCEETEDRAGSNGMTKDHGYVFEVDPADRRANRDPEPVKALGRYAHEAVVIDPRRGHAFLTEDASNPNGLLYRWTPPHGFRHGRGKLRTLAADAGRLDAFKCFDSGGRFVDDLSRATRIGTVYGVDWTEVPDRDARTTSVRKQFTDGQVTRARKLEGVWWADGGAYLVSSFARTESPGAPHDGQVWFYDPSRRTLTLKVVLGVNPDPSDAAGTGAFDGPDNITVSPYGGLVIAEDGEGVQHLFGATESGRTYPIARNELNNGTEEEPEYSEFTGVTFSPDGRTLYANIQTPGIMLAITGPWKRHKRR</sequence>
<dbReference type="Pfam" id="PF05787">
    <property type="entry name" value="PhoX"/>
    <property type="match status" value="2"/>
</dbReference>
<protein>
    <submittedName>
        <fullName evidence="3">PhoX family protein</fullName>
    </submittedName>
</protein>
<dbReference type="InterPro" id="IPR008557">
    <property type="entry name" value="PhoX"/>
</dbReference>
<keyword evidence="4" id="KW-1185">Reference proteome</keyword>
<dbReference type="Proteomes" id="UP001501265">
    <property type="component" value="Unassembled WGS sequence"/>
</dbReference>
<organism evidence="3 4">
    <name type="scientific">Streptomyces ziwulingensis</name>
    <dbReference type="NCBI Taxonomy" id="1045501"/>
    <lineage>
        <taxon>Bacteria</taxon>
        <taxon>Bacillati</taxon>
        <taxon>Actinomycetota</taxon>
        <taxon>Actinomycetes</taxon>
        <taxon>Kitasatosporales</taxon>
        <taxon>Streptomycetaceae</taxon>
        <taxon>Streptomyces</taxon>
    </lineage>
</organism>
<reference evidence="4" key="1">
    <citation type="journal article" date="2019" name="Int. J. Syst. Evol. Microbiol.">
        <title>The Global Catalogue of Microorganisms (GCM) 10K type strain sequencing project: providing services to taxonomists for standard genome sequencing and annotation.</title>
        <authorList>
            <consortium name="The Broad Institute Genomics Platform"/>
            <consortium name="The Broad Institute Genome Sequencing Center for Infectious Disease"/>
            <person name="Wu L."/>
            <person name="Ma J."/>
        </authorList>
    </citation>
    <scope>NUCLEOTIDE SEQUENCE [LARGE SCALE GENOMIC DNA]</scope>
    <source>
        <strain evidence="4">JCM 18081</strain>
    </source>
</reference>
<feature type="region of interest" description="Disordered" evidence="1">
    <location>
        <begin position="39"/>
        <end position="65"/>
    </location>
</feature>
<evidence type="ECO:0000313" key="4">
    <source>
        <dbReference type="Proteomes" id="UP001501265"/>
    </source>
</evidence>
<feature type="compositionally biased region" description="Basic and acidic residues" evidence="1">
    <location>
        <begin position="46"/>
        <end position="58"/>
    </location>
</feature>
<dbReference type="EMBL" id="BAABIG010000097">
    <property type="protein sequence ID" value="GAA4825972.1"/>
    <property type="molecule type" value="Genomic_DNA"/>
</dbReference>
<comment type="caution">
    <text evidence="3">The sequence shown here is derived from an EMBL/GenBank/DDBJ whole genome shotgun (WGS) entry which is preliminary data.</text>
</comment>
<evidence type="ECO:0000256" key="1">
    <source>
        <dbReference type="SAM" id="MobiDB-lite"/>
    </source>
</evidence>
<dbReference type="PROSITE" id="PS51318">
    <property type="entry name" value="TAT"/>
    <property type="match status" value="1"/>
</dbReference>
<feature type="chain" id="PRO_5046574644" evidence="2">
    <location>
        <begin position="37"/>
        <end position="492"/>
    </location>
</feature>
<name>A0ABP9D3T7_9ACTN</name>
<proteinExistence type="predicted"/>
<dbReference type="InterPro" id="IPR006311">
    <property type="entry name" value="TAT_signal"/>
</dbReference>
<dbReference type="PANTHER" id="PTHR35399:SF4">
    <property type="entry name" value="MEMBRANE PROTEIN"/>
    <property type="match status" value="1"/>
</dbReference>
<keyword evidence="2" id="KW-0732">Signal</keyword>
<evidence type="ECO:0000313" key="3">
    <source>
        <dbReference type="EMBL" id="GAA4825972.1"/>
    </source>
</evidence>
<feature type="signal peptide" evidence="2">
    <location>
        <begin position="1"/>
        <end position="36"/>
    </location>
</feature>